<gene>
    <name evidence="1" type="ORF">OPT61_g4165</name>
</gene>
<organism evidence="1 2">
    <name type="scientific">Boeremia exigua</name>
    <dbReference type="NCBI Taxonomy" id="749465"/>
    <lineage>
        <taxon>Eukaryota</taxon>
        <taxon>Fungi</taxon>
        <taxon>Dikarya</taxon>
        <taxon>Ascomycota</taxon>
        <taxon>Pezizomycotina</taxon>
        <taxon>Dothideomycetes</taxon>
        <taxon>Pleosporomycetidae</taxon>
        <taxon>Pleosporales</taxon>
        <taxon>Pleosporineae</taxon>
        <taxon>Didymellaceae</taxon>
        <taxon>Boeremia</taxon>
    </lineage>
</organism>
<sequence>MPRADKTEAFNAEMQKVLQKSSFADPNCASWYKNAEGKITNNWSGTVVEYQHVLSKVDWEDFETTKGERASGVVFGGGKKETRVGRVHEESYVSNTTLLLGVASTVVAGAAWYAGLGKRVRFGR</sequence>
<dbReference type="EMBL" id="JAPHNI010000231">
    <property type="protein sequence ID" value="KAJ8113769.1"/>
    <property type="molecule type" value="Genomic_DNA"/>
</dbReference>
<evidence type="ECO:0000313" key="2">
    <source>
        <dbReference type="Proteomes" id="UP001153331"/>
    </source>
</evidence>
<dbReference type="Proteomes" id="UP001153331">
    <property type="component" value="Unassembled WGS sequence"/>
</dbReference>
<reference evidence="1" key="1">
    <citation type="submission" date="2022-11" db="EMBL/GenBank/DDBJ databases">
        <title>Genome Sequence of Boeremia exigua.</title>
        <authorList>
            <person name="Buettner E."/>
        </authorList>
    </citation>
    <scope>NUCLEOTIDE SEQUENCE</scope>
    <source>
        <strain evidence="1">CU02</strain>
    </source>
</reference>
<comment type="caution">
    <text evidence="1">The sequence shown here is derived from an EMBL/GenBank/DDBJ whole genome shotgun (WGS) entry which is preliminary data.</text>
</comment>
<evidence type="ECO:0000313" key="1">
    <source>
        <dbReference type="EMBL" id="KAJ8113769.1"/>
    </source>
</evidence>
<accession>A0ACC2IF45</accession>
<keyword evidence="2" id="KW-1185">Reference proteome</keyword>
<protein>
    <submittedName>
        <fullName evidence="1">Uncharacterized protein</fullName>
    </submittedName>
</protein>
<name>A0ACC2IF45_9PLEO</name>
<proteinExistence type="predicted"/>